<keyword evidence="1" id="KW-0732">Signal</keyword>
<dbReference type="EMBL" id="CP011158">
    <property type="protein sequence ID" value="ANB91017.1"/>
    <property type="molecule type" value="Genomic_DNA"/>
</dbReference>
<evidence type="ECO:0000313" key="5">
    <source>
        <dbReference type="Proteomes" id="UP000076765"/>
    </source>
</evidence>
<name>A0A378PIA3_9GAMM</name>
<proteinExistence type="predicted"/>
<evidence type="ECO:0000256" key="1">
    <source>
        <dbReference type="SAM" id="SignalP"/>
    </source>
</evidence>
<feature type="domain" description="Peptidase C51" evidence="2">
    <location>
        <begin position="122"/>
        <end position="194"/>
    </location>
</feature>
<dbReference type="Gene3D" id="3.90.1720.10">
    <property type="entry name" value="endopeptidase domain like (from Nostoc punctiforme)"/>
    <property type="match status" value="1"/>
</dbReference>
<gene>
    <name evidence="3" type="ORF">MOVS_02340</name>
    <name evidence="4" type="ORF">NCTC11227_00491</name>
</gene>
<organism evidence="4 6">
    <name type="scientific">Moraxella ovis</name>
    <dbReference type="NCBI Taxonomy" id="29433"/>
    <lineage>
        <taxon>Bacteria</taxon>
        <taxon>Pseudomonadati</taxon>
        <taxon>Pseudomonadota</taxon>
        <taxon>Gammaproteobacteria</taxon>
        <taxon>Moraxellales</taxon>
        <taxon>Moraxellaceae</taxon>
        <taxon>Moraxella</taxon>
    </lineage>
</organism>
<dbReference type="InterPro" id="IPR038765">
    <property type="entry name" value="Papain-like_cys_pep_sf"/>
</dbReference>
<protein>
    <recommendedName>
        <fullName evidence="2">Peptidase C51 domain-containing protein</fullName>
    </recommendedName>
</protein>
<evidence type="ECO:0000313" key="3">
    <source>
        <dbReference type="EMBL" id="ANB91017.1"/>
    </source>
</evidence>
<dbReference type="Proteomes" id="UP000076765">
    <property type="component" value="Chromosome"/>
</dbReference>
<dbReference type="EMBL" id="UGPW01000001">
    <property type="protein sequence ID" value="STY86504.1"/>
    <property type="molecule type" value="Genomic_DNA"/>
</dbReference>
<feature type="signal peptide" evidence="1">
    <location>
        <begin position="1"/>
        <end position="20"/>
    </location>
</feature>
<dbReference type="AlphaFoldDB" id="A0A378PIA3"/>
<evidence type="ECO:0000313" key="6">
    <source>
        <dbReference type="Proteomes" id="UP000255102"/>
    </source>
</evidence>
<reference evidence="3 5" key="1">
    <citation type="submission" date="2015-04" db="EMBL/GenBank/DDBJ databases">
        <authorList>
            <person name="Calcutt M.J."/>
            <person name="Foecking M.F."/>
        </authorList>
    </citation>
    <scope>NUCLEOTIDE SEQUENCE [LARGE SCALE GENOMIC DNA]</scope>
    <source>
        <strain evidence="3 5">199/55</strain>
    </source>
</reference>
<feature type="chain" id="PRO_5016656073" description="Peptidase C51 domain-containing protein" evidence="1">
    <location>
        <begin position="21"/>
        <end position="241"/>
    </location>
</feature>
<evidence type="ECO:0000259" key="2">
    <source>
        <dbReference type="Pfam" id="PF05257"/>
    </source>
</evidence>
<sequence>MKKVFWLMSAVGLTFGQTSAAQSNSIQIAQGNVVNVGSTPNTITNIDDAINKLIALNHASAPAPVSRIQQPVNTVSNTVSISSPLSNATNFSSSHQAPSITDQLTSSAPSVAARAASRAAHGRSVGRCALYVRKALQSAGYEFTPKPSAYQYAHGTLAGAGFTKISSDNYEPQVGDVVVFNRTSRNPHGHIQIYDGSQWVSDYRQTKFSPYSQHNGYTVWRDTRYTDASANTGTMLALNDQ</sequence>
<dbReference type="Proteomes" id="UP000255102">
    <property type="component" value="Unassembled WGS sequence"/>
</dbReference>
<dbReference type="KEGG" id="moi:MOVS_02340"/>
<evidence type="ECO:0000313" key="4">
    <source>
        <dbReference type="EMBL" id="STY86504.1"/>
    </source>
</evidence>
<keyword evidence="5" id="KW-1185">Reference proteome</keyword>
<dbReference type="RefSeq" id="WP_063514934.1">
    <property type="nucleotide sequence ID" value="NZ_CP011158.1"/>
</dbReference>
<accession>A0A378PIA3</accession>
<dbReference type="InterPro" id="IPR007921">
    <property type="entry name" value="CHAP_dom"/>
</dbReference>
<dbReference type="SUPFAM" id="SSF54001">
    <property type="entry name" value="Cysteine proteinases"/>
    <property type="match status" value="1"/>
</dbReference>
<dbReference type="Pfam" id="PF05257">
    <property type="entry name" value="CHAP"/>
    <property type="match status" value="1"/>
</dbReference>
<reference evidence="4 6" key="2">
    <citation type="submission" date="2018-06" db="EMBL/GenBank/DDBJ databases">
        <authorList>
            <consortium name="Pathogen Informatics"/>
            <person name="Doyle S."/>
        </authorList>
    </citation>
    <scope>NUCLEOTIDE SEQUENCE [LARGE SCALE GENOMIC DNA]</scope>
    <source>
        <strain evidence="4 6">NCTC11227</strain>
    </source>
</reference>